<dbReference type="Proteomes" id="UP001516400">
    <property type="component" value="Unassembled WGS sequence"/>
</dbReference>
<sequence length="121" mass="13890">MKCKSAILTDTPEKTYSDEKIKEQDVKKKVSKHVFSVNKEDKKDSKGRKMKKKTVAGDNYVKEEEEFCLVRLSPYSAKKNVVKYVFSARTAIWAHEVCTPGLPNYICQNCDCDYSDGLLRL</sequence>
<protein>
    <submittedName>
        <fullName evidence="1">Uncharacterized protein</fullName>
    </submittedName>
</protein>
<accession>A0ABD2NRP8</accession>
<comment type="caution">
    <text evidence="1">The sequence shown here is derived from an EMBL/GenBank/DDBJ whole genome shotgun (WGS) entry which is preliminary data.</text>
</comment>
<evidence type="ECO:0000313" key="1">
    <source>
        <dbReference type="EMBL" id="KAL3281294.1"/>
    </source>
</evidence>
<evidence type="ECO:0000313" key="2">
    <source>
        <dbReference type="Proteomes" id="UP001516400"/>
    </source>
</evidence>
<dbReference type="AlphaFoldDB" id="A0ABD2NRP8"/>
<reference evidence="1 2" key="1">
    <citation type="journal article" date="2021" name="BMC Biol.">
        <title>Horizontally acquired antibacterial genes associated with adaptive radiation of ladybird beetles.</title>
        <authorList>
            <person name="Li H.S."/>
            <person name="Tang X.F."/>
            <person name="Huang Y.H."/>
            <person name="Xu Z.Y."/>
            <person name="Chen M.L."/>
            <person name="Du X.Y."/>
            <person name="Qiu B.Y."/>
            <person name="Chen P.T."/>
            <person name="Zhang W."/>
            <person name="Slipinski A."/>
            <person name="Escalona H.E."/>
            <person name="Waterhouse R.M."/>
            <person name="Zwick A."/>
            <person name="Pang H."/>
        </authorList>
    </citation>
    <scope>NUCLEOTIDE SEQUENCE [LARGE SCALE GENOMIC DNA]</scope>
    <source>
        <strain evidence="1">SYSU2018</strain>
    </source>
</reference>
<keyword evidence="2" id="KW-1185">Reference proteome</keyword>
<name>A0ABD2NRP8_9CUCU</name>
<gene>
    <name evidence="1" type="ORF">HHI36_004507</name>
</gene>
<organism evidence="1 2">
    <name type="scientific">Cryptolaemus montrouzieri</name>
    <dbReference type="NCBI Taxonomy" id="559131"/>
    <lineage>
        <taxon>Eukaryota</taxon>
        <taxon>Metazoa</taxon>
        <taxon>Ecdysozoa</taxon>
        <taxon>Arthropoda</taxon>
        <taxon>Hexapoda</taxon>
        <taxon>Insecta</taxon>
        <taxon>Pterygota</taxon>
        <taxon>Neoptera</taxon>
        <taxon>Endopterygota</taxon>
        <taxon>Coleoptera</taxon>
        <taxon>Polyphaga</taxon>
        <taxon>Cucujiformia</taxon>
        <taxon>Coccinelloidea</taxon>
        <taxon>Coccinellidae</taxon>
        <taxon>Scymninae</taxon>
        <taxon>Scymnini</taxon>
        <taxon>Cryptolaemus</taxon>
    </lineage>
</organism>
<dbReference type="EMBL" id="JABFTP020000144">
    <property type="protein sequence ID" value="KAL3281294.1"/>
    <property type="molecule type" value="Genomic_DNA"/>
</dbReference>
<proteinExistence type="predicted"/>